<organism evidence="4 5">
    <name type="scientific">Steinernema carpocapsae</name>
    <name type="common">Entomopathogenic nematode</name>
    <dbReference type="NCBI Taxonomy" id="34508"/>
    <lineage>
        <taxon>Eukaryota</taxon>
        <taxon>Metazoa</taxon>
        <taxon>Ecdysozoa</taxon>
        <taxon>Nematoda</taxon>
        <taxon>Chromadorea</taxon>
        <taxon>Rhabditida</taxon>
        <taxon>Tylenchina</taxon>
        <taxon>Panagrolaimomorpha</taxon>
        <taxon>Strongyloidoidea</taxon>
        <taxon>Steinernematidae</taxon>
        <taxon>Steinernema</taxon>
    </lineage>
</organism>
<feature type="compositionally biased region" description="Basic and acidic residues" evidence="1">
    <location>
        <begin position="187"/>
        <end position="198"/>
    </location>
</feature>
<protein>
    <submittedName>
        <fullName evidence="4">Uncharacterized protein</fullName>
    </submittedName>
</protein>
<feature type="signal peptide" evidence="3">
    <location>
        <begin position="1"/>
        <end position="21"/>
    </location>
</feature>
<evidence type="ECO:0000313" key="5">
    <source>
        <dbReference type="Proteomes" id="UP000298663"/>
    </source>
</evidence>
<feature type="region of interest" description="Disordered" evidence="1">
    <location>
        <begin position="179"/>
        <end position="198"/>
    </location>
</feature>
<evidence type="ECO:0000313" key="4">
    <source>
        <dbReference type="EMBL" id="TKR89080.1"/>
    </source>
</evidence>
<keyword evidence="2" id="KW-0812">Transmembrane</keyword>
<dbReference type="EMBL" id="AZBU02000003">
    <property type="protein sequence ID" value="TKR89080.1"/>
    <property type="molecule type" value="Genomic_DNA"/>
</dbReference>
<proteinExistence type="predicted"/>
<evidence type="ECO:0000256" key="3">
    <source>
        <dbReference type="SAM" id="SignalP"/>
    </source>
</evidence>
<accession>A0A4U5P018</accession>
<reference evidence="4 5" key="2">
    <citation type="journal article" date="2019" name="G3 (Bethesda)">
        <title>Hybrid Assembly of the Genome of the Entomopathogenic Nematode Steinernema carpocapsae Identifies the X-Chromosome.</title>
        <authorList>
            <person name="Serra L."/>
            <person name="Macchietto M."/>
            <person name="Macias-Munoz A."/>
            <person name="McGill C.J."/>
            <person name="Rodriguez I.M."/>
            <person name="Rodriguez B."/>
            <person name="Murad R."/>
            <person name="Mortazavi A."/>
        </authorList>
    </citation>
    <scope>NUCLEOTIDE SEQUENCE [LARGE SCALE GENOMIC DNA]</scope>
    <source>
        <strain evidence="4 5">ALL</strain>
    </source>
</reference>
<reference evidence="4 5" key="1">
    <citation type="journal article" date="2015" name="Genome Biol.">
        <title>Comparative genomics of Steinernema reveals deeply conserved gene regulatory networks.</title>
        <authorList>
            <person name="Dillman A.R."/>
            <person name="Macchietto M."/>
            <person name="Porter C.F."/>
            <person name="Rogers A."/>
            <person name="Williams B."/>
            <person name="Antoshechkin I."/>
            <person name="Lee M.M."/>
            <person name="Goodwin Z."/>
            <person name="Lu X."/>
            <person name="Lewis E.E."/>
            <person name="Goodrich-Blair H."/>
            <person name="Stock S.P."/>
            <person name="Adams B.J."/>
            <person name="Sternberg P.W."/>
            <person name="Mortazavi A."/>
        </authorList>
    </citation>
    <scope>NUCLEOTIDE SEQUENCE [LARGE SCALE GENOMIC DNA]</scope>
    <source>
        <strain evidence="4 5">ALL</strain>
    </source>
</reference>
<keyword evidence="2" id="KW-1133">Transmembrane helix</keyword>
<feature type="transmembrane region" description="Helical" evidence="2">
    <location>
        <begin position="143"/>
        <end position="165"/>
    </location>
</feature>
<gene>
    <name evidence="4" type="ORF">L596_013236</name>
</gene>
<keyword evidence="2" id="KW-0472">Membrane</keyword>
<feature type="chain" id="PRO_5020866941" evidence="3">
    <location>
        <begin position="22"/>
        <end position="198"/>
    </location>
</feature>
<sequence length="198" mass="22982">MTSGRPLRFALTLLALPLVFAENVTENTTSESRISEWLPMSWRVEDQEVTVNGTFRYFPSVKLAKEKLEKEKLDWCPMAMKIQQKKDGLDIMNDWKDSERQEFTFLIKNDSCHKREIPPTTTLRPTTTIDPNDDPSAVKKERTLWICLILVCFVIKIPMTIWGIIELCKMDALQKRELKEGKKKSKNDRPSGGEMRFA</sequence>
<dbReference type="Proteomes" id="UP000298663">
    <property type="component" value="Unassembled WGS sequence"/>
</dbReference>
<evidence type="ECO:0000256" key="1">
    <source>
        <dbReference type="SAM" id="MobiDB-lite"/>
    </source>
</evidence>
<dbReference type="AlphaFoldDB" id="A0A4U5P018"/>
<name>A0A4U5P018_STECR</name>
<keyword evidence="3" id="KW-0732">Signal</keyword>
<comment type="caution">
    <text evidence="4">The sequence shown here is derived from an EMBL/GenBank/DDBJ whole genome shotgun (WGS) entry which is preliminary data.</text>
</comment>
<keyword evidence="5" id="KW-1185">Reference proteome</keyword>
<evidence type="ECO:0000256" key="2">
    <source>
        <dbReference type="SAM" id="Phobius"/>
    </source>
</evidence>